<protein>
    <submittedName>
        <fullName evidence="1">Uncharacterized protein</fullName>
    </submittedName>
</protein>
<comment type="caution">
    <text evidence="1">The sequence shown here is derived from an EMBL/GenBank/DDBJ whole genome shotgun (WGS) entry which is preliminary data.</text>
</comment>
<organism evidence="1 2">
    <name type="scientific">Sporosarcina psychrophila</name>
    <name type="common">Bacillus psychrophilus</name>
    <dbReference type="NCBI Taxonomy" id="1476"/>
    <lineage>
        <taxon>Bacteria</taxon>
        <taxon>Bacillati</taxon>
        <taxon>Bacillota</taxon>
        <taxon>Bacilli</taxon>
        <taxon>Bacillales</taxon>
        <taxon>Caryophanaceae</taxon>
        <taxon>Sporosarcina</taxon>
    </lineage>
</organism>
<evidence type="ECO:0000313" key="2">
    <source>
        <dbReference type="Proteomes" id="UP001549104"/>
    </source>
</evidence>
<evidence type="ECO:0000313" key="1">
    <source>
        <dbReference type="EMBL" id="MET3659065.1"/>
    </source>
</evidence>
<reference evidence="1 2" key="1">
    <citation type="submission" date="2024-06" db="EMBL/GenBank/DDBJ databases">
        <title>Sorghum-associated microbial communities from plants grown in Nebraska, USA.</title>
        <authorList>
            <person name="Schachtman D."/>
        </authorList>
    </citation>
    <scope>NUCLEOTIDE SEQUENCE [LARGE SCALE GENOMIC DNA]</scope>
    <source>
        <strain evidence="1 2">1288</strain>
    </source>
</reference>
<name>A0ABV2KEM4_SPOPS</name>
<dbReference type="Proteomes" id="UP001549104">
    <property type="component" value="Unassembled WGS sequence"/>
</dbReference>
<sequence>MAGEQQGPRRVFEQSLKDSKFHSWSEATMEDIEELQTLLDDCRKSLESAPLD</sequence>
<accession>A0ABV2KEM4</accession>
<gene>
    <name evidence="1" type="ORF">ABIC55_004184</name>
</gene>
<dbReference type="RefSeq" id="WP_354314614.1">
    <property type="nucleotide sequence ID" value="NZ_JBEPME010000007.1"/>
</dbReference>
<proteinExistence type="predicted"/>
<dbReference type="EMBL" id="JBEPME010000007">
    <property type="protein sequence ID" value="MET3659065.1"/>
    <property type="molecule type" value="Genomic_DNA"/>
</dbReference>
<keyword evidence="2" id="KW-1185">Reference proteome</keyword>